<organism evidence="1 2">
    <name type="scientific">Loa loa</name>
    <name type="common">Eye worm</name>
    <name type="synonym">Filaria loa</name>
    <dbReference type="NCBI Taxonomy" id="7209"/>
    <lineage>
        <taxon>Eukaryota</taxon>
        <taxon>Metazoa</taxon>
        <taxon>Ecdysozoa</taxon>
        <taxon>Nematoda</taxon>
        <taxon>Chromadorea</taxon>
        <taxon>Rhabditida</taxon>
        <taxon>Spirurina</taxon>
        <taxon>Spiruromorpha</taxon>
        <taxon>Filarioidea</taxon>
        <taxon>Onchocercidae</taxon>
        <taxon>Loa</taxon>
    </lineage>
</organism>
<reference evidence="2" key="2">
    <citation type="submission" date="2016-11" db="UniProtKB">
        <authorList>
            <consortium name="WormBaseParasite"/>
        </authorList>
    </citation>
    <scope>IDENTIFICATION</scope>
</reference>
<dbReference type="Proteomes" id="UP000095285">
    <property type="component" value="Unassembled WGS sequence"/>
</dbReference>
<keyword evidence="1" id="KW-1185">Reference proteome</keyword>
<sequence>MSDPMLNAARQIGGQFAVHQKEKVTVFITADIHNECSQQCWDWTIKYGSLDSPLPP</sequence>
<name>A0A1I7V829_LOALO</name>
<reference evidence="1" key="1">
    <citation type="submission" date="2012-04" db="EMBL/GenBank/DDBJ databases">
        <title>The Genome Sequence of Loa loa.</title>
        <authorList>
            <consortium name="The Broad Institute Genome Sequencing Platform"/>
            <consortium name="Broad Institute Genome Sequencing Center for Infectious Disease"/>
            <person name="Nutman T.B."/>
            <person name="Fink D.L."/>
            <person name="Russ C."/>
            <person name="Young S."/>
            <person name="Zeng Q."/>
            <person name="Gargeya S."/>
            <person name="Alvarado L."/>
            <person name="Berlin A."/>
            <person name="Chapman S.B."/>
            <person name="Chen Z."/>
            <person name="Freedman E."/>
            <person name="Gellesch M."/>
            <person name="Goldberg J."/>
            <person name="Griggs A."/>
            <person name="Gujja S."/>
            <person name="Heilman E.R."/>
            <person name="Heiman D."/>
            <person name="Howarth C."/>
            <person name="Mehta T."/>
            <person name="Neiman D."/>
            <person name="Pearson M."/>
            <person name="Roberts A."/>
            <person name="Saif S."/>
            <person name="Shea T."/>
            <person name="Shenoy N."/>
            <person name="Sisk P."/>
            <person name="Stolte C."/>
            <person name="Sykes S."/>
            <person name="White J."/>
            <person name="Yandava C."/>
            <person name="Haas B."/>
            <person name="Henn M.R."/>
            <person name="Nusbaum C."/>
            <person name="Birren B."/>
        </authorList>
    </citation>
    <scope>NUCLEOTIDE SEQUENCE [LARGE SCALE GENOMIC DNA]</scope>
</reference>
<protein>
    <submittedName>
        <fullName evidence="2">Metallophos domain-containing protein</fullName>
    </submittedName>
</protein>
<dbReference type="AlphaFoldDB" id="A0A1I7V829"/>
<evidence type="ECO:0000313" key="1">
    <source>
        <dbReference type="Proteomes" id="UP000095285"/>
    </source>
</evidence>
<accession>A0A1I7V829</accession>
<dbReference type="WBParaSite" id="EN70_10890">
    <property type="protein sequence ID" value="EN70_10890"/>
    <property type="gene ID" value="EN70_10890"/>
</dbReference>
<proteinExistence type="predicted"/>
<evidence type="ECO:0000313" key="2">
    <source>
        <dbReference type="WBParaSite" id="EN70_10890"/>
    </source>
</evidence>